<evidence type="ECO:0000313" key="1">
    <source>
        <dbReference type="EMBL" id="MDQ0381128.1"/>
    </source>
</evidence>
<comment type="caution">
    <text evidence="1">The sequence shown here is derived from an EMBL/GenBank/DDBJ whole genome shotgun (WGS) entry which is preliminary data.</text>
</comment>
<dbReference type="Gene3D" id="1.10.1040.10">
    <property type="entry name" value="N-(1-d-carboxylethyl)-l-norvaline Dehydrogenase, domain 2"/>
    <property type="match status" value="1"/>
</dbReference>
<sequence>MWWREGLREWWQEAARHHSLPPSDVDAYGAALLARFANPRMRYQLEQIAMDSSRTLPTRSASGPAGCAT</sequence>
<dbReference type="InterPro" id="IPR008927">
    <property type="entry name" value="6-PGluconate_DH-like_C_sf"/>
</dbReference>
<organism evidence="1 2">
    <name type="scientific">Amycolatopsis thermophila</name>
    <dbReference type="NCBI Taxonomy" id="206084"/>
    <lineage>
        <taxon>Bacteria</taxon>
        <taxon>Bacillati</taxon>
        <taxon>Actinomycetota</taxon>
        <taxon>Actinomycetes</taxon>
        <taxon>Pseudonocardiales</taxon>
        <taxon>Pseudonocardiaceae</taxon>
        <taxon>Amycolatopsis</taxon>
    </lineage>
</organism>
<reference evidence="1 2" key="1">
    <citation type="submission" date="2023-07" db="EMBL/GenBank/DDBJ databases">
        <title>Sequencing the genomes of 1000 actinobacteria strains.</title>
        <authorList>
            <person name="Klenk H.-P."/>
        </authorList>
    </citation>
    <scope>NUCLEOTIDE SEQUENCE [LARGE SCALE GENOMIC DNA]</scope>
    <source>
        <strain evidence="1 2">DSM 45805</strain>
    </source>
</reference>
<evidence type="ECO:0000313" key="2">
    <source>
        <dbReference type="Proteomes" id="UP001229651"/>
    </source>
</evidence>
<dbReference type="SUPFAM" id="SSF48179">
    <property type="entry name" value="6-phosphogluconate dehydrogenase C-terminal domain-like"/>
    <property type="match status" value="1"/>
</dbReference>
<accession>A0ABU0F172</accession>
<dbReference type="Proteomes" id="UP001229651">
    <property type="component" value="Unassembled WGS sequence"/>
</dbReference>
<keyword evidence="2" id="KW-1185">Reference proteome</keyword>
<gene>
    <name evidence="1" type="ORF">FB470_005122</name>
</gene>
<proteinExistence type="predicted"/>
<dbReference type="EMBL" id="JAUSUT010000001">
    <property type="protein sequence ID" value="MDQ0381128.1"/>
    <property type="molecule type" value="Genomic_DNA"/>
</dbReference>
<dbReference type="InterPro" id="IPR013328">
    <property type="entry name" value="6PGD_dom2"/>
</dbReference>
<name>A0ABU0F172_9PSEU</name>
<dbReference type="RefSeq" id="WP_306995548.1">
    <property type="nucleotide sequence ID" value="NZ_JAUSUT010000001.1"/>
</dbReference>
<protein>
    <submittedName>
        <fullName evidence="1">Mannitol-1-phosphate/altronate dehydrogenase</fullName>
    </submittedName>
</protein>